<evidence type="ECO:0000313" key="1">
    <source>
        <dbReference type="Proteomes" id="UP000095286"/>
    </source>
</evidence>
<evidence type="ECO:0000313" key="2">
    <source>
        <dbReference type="WBParaSite" id="RSKR_0000982800.1"/>
    </source>
</evidence>
<reference evidence="2" key="1">
    <citation type="submission" date="2016-11" db="UniProtKB">
        <authorList>
            <consortium name="WormBaseParasite"/>
        </authorList>
    </citation>
    <scope>IDENTIFICATION</scope>
    <source>
        <strain evidence="2">KR3021</strain>
    </source>
</reference>
<dbReference type="WBParaSite" id="RSKR_0000982800.1">
    <property type="protein sequence ID" value="RSKR_0000982800.1"/>
    <property type="gene ID" value="RSKR_0000982800"/>
</dbReference>
<proteinExistence type="predicted"/>
<accession>A0AC35UAX2</accession>
<name>A0AC35UAX2_9BILA</name>
<dbReference type="Proteomes" id="UP000095286">
    <property type="component" value="Unplaced"/>
</dbReference>
<sequence length="1343" mass="152814">MESGINENMNNILEYEEGHKPSSNNTDHIVVEMENRTRFETTSRSKATGGHPPLPDVPDSFESPSIPLGTLMKYGVYKISQELTILSDLVPKSTDQNKKISIVEFSYLARQITVKILALVKWVKQFKKYRVCIPITYFLEQQAQLFIETADTLVRIAREELLYARVAYYEIPAAIDIQHGVFTRMPLCIKKRFIPEPPVTPQQEAECLSRLSYIIQAKIAFSSNKLSPRIKNIDIKNGHVTLTVPGEFAVCLTLLGEEKDTKWTLLNISILVEQYEIGYGTKLVHPLQLHTMHNLIQNRIHHSEEPIVELYTILHYFCVGLQLDVLFCEATQLITNQLKGCINIENYDNTLGSLTISYWPVFDGKRFTSSQFKFTVYRDDNSNNSGLRVKHFPLGDNLPGLDENNGKLSLSNLISETVKVRAFEKSLRIKKKLDSMKPYIIVEVVGVMSPKLIYPLLIMGTRGEEECLHISISMFSGNVVCNVPYLGDYQMLDKLSAAFNKNASVANLSKMIEKIRTSLLLKRYSSAIADLNIRLLKKGEVKQNIINNVLFKDKECLFFNLPKEKAFSIGIVFTPDSRTGVNIHFFLISFNSNKSTFMQLEPSKLIYSGTEINLVDSEDMVISNYENIRRAHEQVWIGCERQLKAAVAVIEEKISFIKICEQLDMKKIKYTQIARQSFVGGLYIEIKEFNKYHATQSSTFYENLRHCYLRVDSRAKVVWPLEFTVINTPVVSDYFTKPPFGDEAVATTGAKTCFQDIYESSIASQSYLSTSEAITSAVIERLDTFSKLYNPIERFAQAYYKYYHNHCNIVLYSYHKLIIAYGEKRDMLLFLTYKSKNKMFLLSFGQCLPRDTLNQVGPKRTNSKDDYTIWNPHSIVKEFLNEKLTTGHSLTPIIQYVVNTIRPLKSLIKFAYPKIRSIGAFSQTMKIDSTYPAELRCFLATQDDNIIRLSYGIIQLEFCFVSNGDVFIRDCSRSAPLSVGLGAFLDLMCPGASVVNLNTADNEYFSPRSLPVNSSNTSSPAKSNARLSLSVPAPKNNSADGMDISQNESADFFSMTIESRQLHYSTNRNVFKINQDSMEKMCLDTNVNSNFSYLDDYLYGINYLEKIGAILDFQKRDITLGGSNPSFVINNLSISMYHINATLFGIRHPNKENGWNINIHVYLDPKLFKVKCKLEFNGNSIPLVDDIETAEKYFEKCVVRSGNESSILSFINMCRICNSRAFANLAYLMKLEMNPNPDHFYKFFFQLAPTKIEQLPNSSMAIRPWKINPTDSSIDNSKIDINCIYAFTPNVLTLRPTGQTHDPREQVILDIFKRESEAAKAAGECCIARCINSILIAEKKSTL</sequence>
<protein>
    <submittedName>
        <fullName evidence="2">Mediator of RNA polymerase II transcription subunit 14</fullName>
    </submittedName>
</protein>
<organism evidence="1 2">
    <name type="scientific">Rhabditophanes sp. KR3021</name>
    <dbReference type="NCBI Taxonomy" id="114890"/>
    <lineage>
        <taxon>Eukaryota</taxon>
        <taxon>Metazoa</taxon>
        <taxon>Ecdysozoa</taxon>
        <taxon>Nematoda</taxon>
        <taxon>Chromadorea</taxon>
        <taxon>Rhabditida</taxon>
        <taxon>Tylenchina</taxon>
        <taxon>Panagrolaimomorpha</taxon>
        <taxon>Strongyloidoidea</taxon>
        <taxon>Alloionematidae</taxon>
        <taxon>Rhabditophanes</taxon>
    </lineage>
</organism>